<dbReference type="InterPro" id="IPR004413">
    <property type="entry name" value="GatB"/>
</dbReference>
<gene>
    <name evidence="10 12" type="primary">gatB</name>
    <name evidence="12" type="ORF">E4650_08420</name>
</gene>
<dbReference type="EMBL" id="SRME01000005">
    <property type="protein sequence ID" value="TGG87319.1"/>
    <property type="molecule type" value="Genomic_DNA"/>
</dbReference>
<comment type="similarity">
    <text evidence="1 10">Belongs to the GatB/GatE family. GatB subfamily.</text>
</comment>
<feature type="domain" description="Asn/Gln amidotransferase" evidence="11">
    <location>
        <begin position="327"/>
        <end position="473"/>
    </location>
</feature>
<dbReference type="FunFam" id="1.10.150.380:FF:000001">
    <property type="entry name" value="Aspartyl/glutamyl-tRNA(Asn/Gln) amidotransferase subunit B"/>
    <property type="match status" value="1"/>
</dbReference>
<dbReference type="AlphaFoldDB" id="A0A4Z0W252"/>
<comment type="function">
    <text evidence="7 10">Allows the formation of correctly charged Asn-tRNA(Asn) or Gln-tRNA(Gln) through the transamidation of misacylated Asp-tRNA(Asn) or Glu-tRNA(Gln) in organisms which lack either or both of asparaginyl-tRNA or glutaminyl-tRNA synthetases. The reaction takes place in the presence of glutamine and ATP through an activated phospho-Asp-tRNA(Asn) or phospho-Glu-tRNA(Gln).</text>
</comment>
<comment type="caution">
    <text evidence="12">The sequence shown here is derived from an EMBL/GenBank/DDBJ whole genome shotgun (WGS) entry which is preliminary data.</text>
</comment>
<dbReference type="GO" id="GO:0005524">
    <property type="term" value="F:ATP binding"/>
    <property type="evidence" value="ECO:0007669"/>
    <property type="project" value="UniProtKB-KW"/>
</dbReference>
<keyword evidence="4 10" id="KW-0547">Nucleotide-binding</keyword>
<dbReference type="NCBIfam" id="TIGR00133">
    <property type="entry name" value="gatB"/>
    <property type="match status" value="1"/>
</dbReference>
<dbReference type="PANTHER" id="PTHR11659:SF0">
    <property type="entry name" value="GLUTAMYL-TRNA(GLN) AMIDOTRANSFERASE SUBUNIT B, MITOCHONDRIAL"/>
    <property type="match status" value="1"/>
</dbReference>
<dbReference type="InterPro" id="IPR017959">
    <property type="entry name" value="Asn/Gln-tRNA_amidoTrfase_suB/E"/>
</dbReference>
<dbReference type="Proteomes" id="UP000297288">
    <property type="component" value="Unassembled WGS sequence"/>
</dbReference>
<keyword evidence="5 10" id="KW-0067">ATP-binding</keyword>
<evidence type="ECO:0000256" key="9">
    <source>
        <dbReference type="ARBA" id="ARBA00047913"/>
    </source>
</evidence>
<evidence type="ECO:0000256" key="5">
    <source>
        <dbReference type="ARBA" id="ARBA00022840"/>
    </source>
</evidence>
<dbReference type="InterPro" id="IPR014746">
    <property type="entry name" value="Gln_synth/guanido_kin_cat_dom"/>
</dbReference>
<dbReference type="SUPFAM" id="SSF55931">
    <property type="entry name" value="Glutamine synthetase/guanido kinase"/>
    <property type="match status" value="1"/>
</dbReference>
<dbReference type="GO" id="GO:0050566">
    <property type="term" value="F:asparaginyl-tRNA synthase (glutamine-hydrolyzing) activity"/>
    <property type="evidence" value="ECO:0007669"/>
    <property type="project" value="RHEA"/>
</dbReference>
<keyword evidence="3 10" id="KW-0436">Ligase</keyword>
<evidence type="ECO:0000256" key="6">
    <source>
        <dbReference type="ARBA" id="ARBA00022917"/>
    </source>
</evidence>
<keyword evidence="12" id="KW-0808">Transferase</keyword>
<evidence type="ECO:0000256" key="4">
    <source>
        <dbReference type="ARBA" id="ARBA00022741"/>
    </source>
</evidence>
<organism evidence="12 13">
    <name type="scientific">Geotoga petraea</name>
    <dbReference type="NCBI Taxonomy" id="28234"/>
    <lineage>
        <taxon>Bacteria</taxon>
        <taxon>Thermotogati</taxon>
        <taxon>Thermotogota</taxon>
        <taxon>Thermotogae</taxon>
        <taxon>Petrotogales</taxon>
        <taxon>Petrotogaceae</taxon>
        <taxon>Geotoga</taxon>
    </lineage>
</organism>
<evidence type="ECO:0000256" key="7">
    <source>
        <dbReference type="ARBA" id="ARBA00024799"/>
    </source>
</evidence>
<dbReference type="RefSeq" id="WP_135403085.1">
    <property type="nucleotide sequence ID" value="NZ_SRME01000005.1"/>
</dbReference>
<reference evidence="12 13" key="1">
    <citation type="submission" date="2019-04" db="EMBL/GenBank/DDBJ databases">
        <title>Draft genome sequence data and analysis of a Fermenting Bacterium, Geotoga petraea strain HO-Geo1, isolated from heavy-oil petroleum reservoir in Russia.</title>
        <authorList>
            <person name="Grouzdev D.S."/>
            <person name="Semenova E.M."/>
            <person name="Sokolova D.S."/>
            <person name="Tourova T.P."/>
            <person name="Poltaraus A.B."/>
            <person name="Nazina T.N."/>
        </authorList>
    </citation>
    <scope>NUCLEOTIDE SEQUENCE [LARGE SCALE GENOMIC DNA]</scope>
    <source>
        <strain evidence="12 13">HO-Geo1</strain>
    </source>
</reference>
<dbReference type="HAMAP" id="MF_00121">
    <property type="entry name" value="GatB"/>
    <property type="match status" value="1"/>
</dbReference>
<evidence type="ECO:0000256" key="8">
    <source>
        <dbReference type="ARBA" id="ARBA00047380"/>
    </source>
</evidence>
<dbReference type="EC" id="6.3.5.-" evidence="10"/>
<dbReference type="InterPro" id="IPR006075">
    <property type="entry name" value="Asn/Gln-tRNA_Trfase_suB/E_cat"/>
</dbReference>
<keyword evidence="6 10" id="KW-0648">Protein biosynthesis</keyword>
<dbReference type="Pfam" id="PF02934">
    <property type="entry name" value="GatB_N"/>
    <property type="match status" value="1"/>
</dbReference>
<evidence type="ECO:0000259" key="11">
    <source>
        <dbReference type="SMART" id="SM00845"/>
    </source>
</evidence>
<dbReference type="InterPro" id="IPR003789">
    <property type="entry name" value="Asn/Gln_tRNA_amidoTrase-B-like"/>
</dbReference>
<dbReference type="GO" id="GO:0050567">
    <property type="term" value="F:glutaminyl-tRNA synthase (glutamine-hydrolyzing) activity"/>
    <property type="evidence" value="ECO:0007669"/>
    <property type="project" value="UniProtKB-UniRule"/>
</dbReference>
<protein>
    <recommendedName>
        <fullName evidence="10">Aspartyl/glutamyl-tRNA(Asn/Gln) amidotransferase subunit B</fullName>
        <shortName evidence="10">Asp/Glu-ADT subunit B</shortName>
        <ecNumber evidence="10">6.3.5.-</ecNumber>
    </recommendedName>
</protein>
<comment type="catalytic activity">
    <reaction evidence="8 10">
        <text>L-aspartyl-tRNA(Asn) + L-glutamine + ATP + H2O = L-asparaginyl-tRNA(Asn) + L-glutamate + ADP + phosphate + 2 H(+)</text>
        <dbReference type="Rhea" id="RHEA:14513"/>
        <dbReference type="Rhea" id="RHEA-COMP:9674"/>
        <dbReference type="Rhea" id="RHEA-COMP:9677"/>
        <dbReference type="ChEBI" id="CHEBI:15377"/>
        <dbReference type="ChEBI" id="CHEBI:15378"/>
        <dbReference type="ChEBI" id="CHEBI:29985"/>
        <dbReference type="ChEBI" id="CHEBI:30616"/>
        <dbReference type="ChEBI" id="CHEBI:43474"/>
        <dbReference type="ChEBI" id="CHEBI:58359"/>
        <dbReference type="ChEBI" id="CHEBI:78515"/>
        <dbReference type="ChEBI" id="CHEBI:78516"/>
        <dbReference type="ChEBI" id="CHEBI:456216"/>
    </reaction>
</comment>
<dbReference type="InterPro" id="IPR042114">
    <property type="entry name" value="GatB_C_1"/>
</dbReference>
<evidence type="ECO:0000313" key="13">
    <source>
        <dbReference type="Proteomes" id="UP000297288"/>
    </source>
</evidence>
<dbReference type="NCBIfam" id="NF004012">
    <property type="entry name" value="PRK05477.1-2"/>
    <property type="match status" value="1"/>
</dbReference>
<dbReference type="InterPro" id="IPR023168">
    <property type="entry name" value="GatB_Yqey_C_2"/>
</dbReference>
<accession>A0A4Z0W252</accession>
<dbReference type="GO" id="GO:0016740">
    <property type="term" value="F:transferase activity"/>
    <property type="evidence" value="ECO:0007669"/>
    <property type="project" value="UniProtKB-KW"/>
</dbReference>
<dbReference type="GO" id="GO:0070681">
    <property type="term" value="P:glutaminyl-tRNAGln biosynthesis via transamidation"/>
    <property type="evidence" value="ECO:0007669"/>
    <property type="project" value="TreeGrafter"/>
</dbReference>
<dbReference type="PROSITE" id="PS01234">
    <property type="entry name" value="GATB"/>
    <property type="match status" value="1"/>
</dbReference>
<sequence length="475" mass="54685">MYRTVIGLEIHTQLLTKTKAFCNCSADHFETEVNKNVCPVCSGQPGSLPVLNESAVKLAVMAGVALNGKINKISKFDRKNYFYPDLPKGYQITQYFTPIIEDAFIEINGHKIRIKRIHMEEDTGKMLHEGDAISSASESLIDYNRAGIPLIEIVTEPDIKSPSEAREFMERLRNILRYANISSGDMEKGALRCDANISIVNEETGESSKRVEVKNINSFKFVEKALEYERERLIEIMDKKEPMVQETRGWDANNKKTFSMRTKEEEADYRYFPEPDLPILEVDDEFIEEVKKDLPELPKQKQERFVEQYDIPEYDAGVLVSSKELADFYEECAKKVPDGKFLSNWFMGDMTRIMKEREEEVEDLKLTPDHFKKLFDLIKDGKISTKIAKDIFEEVYDGKDPEDIVKEKGLEQIDDDKMLEDMAREILANNEKNVEKYKNGKTNLLGFFVGQVMKQTKGKANPAKVNKIFVKLLNE</sequence>
<dbReference type="InterPro" id="IPR017958">
    <property type="entry name" value="Gln-tRNA_amidoTrfase_suB_CS"/>
</dbReference>
<dbReference type="NCBIfam" id="NF004014">
    <property type="entry name" value="PRK05477.1-4"/>
    <property type="match status" value="1"/>
</dbReference>
<dbReference type="Gene3D" id="1.10.150.380">
    <property type="entry name" value="GatB domain, N-terminal subdomain"/>
    <property type="match status" value="1"/>
</dbReference>
<evidence type="ECO:0000256" key="2">
    <source>
        <dbReference type="ARBA" id="ARBA00011123"/>
    </source>
</evidence>
<dbReference type="InterPro" id="IPR018027">
    <property type="entry name" value="Asn/Gln_amidotransferase"/>
</dbReference>
<comment type="catalytic activity">
    <reaction evidence="9 10">
        <text>L-glutamyl-tRNA(Gln) + L-glutamine + ATP + H2O = L-glutaminyl-tRNA(Gln) + L-glutamate + ADP + phosphate + H(+)</text>
        <dbReference type="Rhea" id="RHEA:17521"/>
        <dbReference type="Rhea" id="RHEA-COMP:9681"/>
        <dbReference type="Rhea" id="RHEA-COMP:9684"/>
        <dbReference type="ChEBI" id="CHEBI:15377"/>
        <dbReference type="ChEBI" id="CHEBI:15378"/>
        <dbReference type="ChEBI" id="CHEBI:29985"/>
        <dbReference type="ChEBI" id="CHEBI:30616"/>
        <dbReference type="ChEBI" id="CHEBI:43474"/>
        <dbReference type="ChEBI" id="CHEBI:58359"/>
        <dbReference type="ChEBI" id="CHEBI:78520"/>
        <dbReference type="ChEBI" id="CHEBI:78521"/>
        <dbReference type="ChEBI" id="CHEBI:456216"/>
    </reaction>
</comment>
<dbReference type="SMART" id="SM00845">
    <property type="entry name" value="GatB_Yqey"/>
    <property type="match status" value="1"/>
</dbReference>
<dbReference type="Pfam" id="PF02637">
    <property type="entry name" value="GatB_Yqey"/>
    <property type="match status" value="1"/>
</dbReference>
<evidence type="ECO:0000256" key="10">
    <source>
        <dbReference type="HAMAP-Rule" id="MF_00121"/>
    </source>
</evidence>
<proteinExistence type="inferred from homology"/>
<dbReference type="Gene3D" id="1.10.10.410">
    <property type="match status" value="1"/>
</dbReference>
<evidence type="ECO:0000256" key="1">
    <source>
        <dbReference type="ARBA" id="ARBA00005306"/>
    </source>
</evidence>
<comment type="subunit">
    <text evidence="2 10">Heterotrimer of A, B and C subunits.</text>
</comment>
<dbReference type="SUPFAM" id="SSF89095">
    <property type="entry name" value="GatB/YqeY motif"/>
    <property type="match status" value="1"/>
</dbReference>
<evidence type="ECO:0000313" key="12">
    <source>
        <dbReference type="EMBL" id="TGG87319.1"/>
    </source>
</evidence>
<dbReference type="PANTHER" id="PTHR11659">
    <property type="entry name" value="GLUTAMYL-TRNA GLN AMIDOTRANSFERASE SUBUNIT B MITOCHONDRIAL AND PROKARYOTIC PET112-RELATED"/>
    <property type="match status" value="1"/>
</dbReference>
<name>A0A4Z0W252_9BACT</name>
<evidence type="ECO:0000256" key="3">
    <source>
        <dbReference type="ARBA" id="ARBA00022598"/>
    </source>
</evidence>
<dbReference type="GO" id="GO:0006412">
    <property type="term" value="P:translation"/>
    <property type="evidence" value="ECO:0007669"/>
    <property type="project" value="UniProtKB-UniRule"/>
</dbReference>
<dbReference type="FunFam" id="1.10.10.410:FF:000001">
    <property type="entry name" value="Aspartyl/glutamyl-tRNA(Asn/Gln) amidotransferase subunit B"/>
    <property type="match status" value="1"/>
</dbReference>
<dbReference type="OrthoDB" id="9804078at2"/>